<feature type="signal peptide" evidence="2">
    <location>
        <begin position="1"/>
        <end position="19"/>
    </location>
</feature>
<dbReference type="SUPFAM" id="SSF56925">
    <property type="entry name" value="OMPA-like"/>
    <property type="match status" value="1"/>
</dbReference>
<feature type="domain" description="Outer membrane protein beta-barrel" evidence="3">
    <location>
        <begin position="39"/>
        <end position="214"/>
    </location>
</feature>
<accession>A0ABQ1UFI9</accession>
<dbReference type="Pfam" id="PF13505">
    <property type="entry name" value="OMP_b-brl"/>
    <property type="match status" value="1"/>
</dbReference>
<evidence type="ECO:0000256" key="2">
    <source>
        <dbReference type="SAM" id="SignalP"/>
    </source>
</evidence>
<dbReference type="RefSeq" id="WP_188731883.1">
    <property type="nucleotide sequence ID" value="NZ_BMIT01000039.1"/>
</dbReference>
<dbReference type="InterPro" id="IPR027385">
    <property type="entry name" value="Beta-barrel_OMP"/>
</dbReference>
<reference evidence="5" key="1">
    <citation type="journal article" date="2019" name="Int. J. Syst. Evol. Microbiol.">
        <title>The Global Catalogue of Microorganisms (GCM) 10K type strain sequencing project: providing services to taxonomists for standard genome sequencing and annotation.</title>
        <authorList>
            <consortium name="The Broad Institute Genomics Platform"/>
            <consortium name="The Broad Institute Genome Sequencing Center for Infectious Disease"/>
            <person name="Wu L."/>
            <person name="Ma J."/>
        </authorList>
    </citation>
    <scope>NUCLEOTIDE SEQUENCE [LARGE SCALE GENOMIC DNA]</scope>
    <source>
        <strain evidence="5">CGMCC 1.15394</strain>
    </source>
</reference>
<proteinExistence type="predicted"/>
<sequence length="214" mass="24325">MIKGILLGAVSLLPSLSHAAIVGEFLFGKTKNKYHTYQDYDLGDSYSSSLDSDSFGFRLGYEFSEYLSIEVAKHEHGESVNEYTATIPAQFPGDYETSWDVRVPIEVESIRLGAKGKFEVYQDFFINARVGIAHWEYKDANPAHLVPTDNINEKESGDDIYGALGFDYQFTDHFFLGFEYSVLGIKESKEYDYSGVVKYKHDIQDLSIVLGWRF</sequence>
<evidence type="ECO:0000313" key="5">
    <source>
        <dbReference type="Proteomes" id="UP000638462"/>
    </source>
</evidence>
<name>A0ABQ1UFI9_9GAMM</name>
<comment type="caution">
    <text evidence="4">The sequence shown here is derived from an EMBL/GenBank/DDBJ whole genome shotgun (WGS) entry which is preliminary data.</text>
</comment>
<dbReference type="EMBL" id="BMIT01000039">
    <property type="protein sequence ID" value="GGF15106.1"/>
    <property type="molecule type" value="Genomic_DNA"/>
</dbReference>
<evidence type="ECO:0000313" key="4">
    <source>
        <dbReference type="EMBL" id="GGF15106.1"/>
    </source>
</evidence>
<dbReference type="Proteomes" id="UP000638462">
    <property type="component" value="Unassembled WGS sequence"/>
</dbReference>
<evidence type="ECO:0000256" key="1">
    <source>
        <dbReference type="ARBA" id="ARBA00022729"/>
    </source>
</evidence>
<organism evidence="4 5">
    <name type="scientific">Pseudoalteromonas gelatinilytica</name>
    <dbReference type="NCBI Taxonomy" id="1703256"/>
    <lineage>
        <taxon>Bacteria</taxon>
        <taxon>Pseudomonadati</taxon>
        <taxon>Pseudomonadota</taxon>
        <taxon>Gammaproteobacteria</taxon>
        <taxon>Alteromonadales</taxon>
        <taxon>Pseudoalteromonadaceae</taxon>
        <taxon>Pseudoalteromonas</taxon>
    </lineage>
</organism>
<keyword evidence="1 2" id="KW-0732">Signal</keyword>
<keyword evidence="5" id="KW-1185">Reference proteome</keyword>
<protein>
    <recommendedName>
        <fullName evidence="3">Outer membrane protein beta-barrel domain-containing protein</fullName>
    </recommendedName>
</protein>
<dbReference type="InterPro" id="IPR011250">
    <property type="entry name" value="OMP/PagP_B-barrel"/>
</dbReference>
<gene>
    <name evidence="4" type="ORF">GCM10008027_44900</name>
</gene>
<evidence type="ECO:0000259" key="3">
    <source>
        <dbReference type="Pfam" id="PF13505"/>
    </source>
</evidence>
<dbReference type="Gene3D" id="2.40.160.20">
    <property type="match status" value="1"/>
</dbReference>
<feature type="chain" id="PRO_5047478367" description="Outer membrane protein beta-barrel domain-containing protein" evidence="2">
    <location>
        <begin position="20"/>
        <end position="214"/>
    </location>
</feature>